<proteinExistence type="predicted"/>
<comment type="caution">
    <text evidence="2">The sequence shown here is derived from an EMBL/GenBank/DDBJ whole genome shotgun (WGS) entry which is preliminary data.</text>
</comment>
<keyword evidence="3" id="KW-1185">Reference proteome</keyword>
<gene>
    <name evidence="2" type="ORF">OVN521_LOCUS37320</name>
    <name evidence="1" type="ORF">WKI299_LOCUS18034</name>
</gene>
<dbReference type="Proteomes" id="UP000663856">
    <property type="component" value="Unassembled WGS sequence"/>
</dbReference>
<name>A0A820RTL6_9BILA</name>
<organism evidence="2 3">
    <name type="scientific">Rotaria magnacalcarata</name>
    <dbReference type="NCBI Taxonomy" id="392030"/>
    <lineage>
        <taxon>Eukaryota</taxon>
        <taxon>Metazoa</taxon>
        <taxon>Spiralia</taxon>
        <taxon>Gnathifera</taxon>
        <taxon>Rotifera</taxon>
        <taxon>Eurotatoria</taxon>
        <taxon>Bdelloidea</taxon>
        <taxon>Philodinida</taxon>
        <taxon>Philodinidae</taxon>
        <taxon>Rotaria</taxon>
    </lineage>
</organism>
<dbReference type="Proteomes" id="UP000663866">
    <property type="component" value="Unassembled WGS sequence"/>
</dbReference>
<evidence type="ECO:0000313" key="1">
    <source>
        <dbReference type="EMBL" id="CAF2090420.1"/>
    </source>
</evidence>
<evidence type="ECO:0000313" key="3">
    <source>
        <dbReference type="Proteomes" id="UP000663866"/>
    </source>
</evidence>
<dbReference type="AlphaFoldDB" id="A0A820RTL6"/>
<reference evidence="2" key="1">
    <citation type="submission" date="2021-02" db="EMBL/GenBank/DDBJ databases">
        <authorList>
            <person name="Nowell W R."/>
        </authorList>
    </citation>
    <scope>NUCLEOTIDE SEQUENCE</scope>
</reference>
<dbReference type="EMBL" id="CAJOBG010045083">
    <property type="protein sequence ID" value="CAF4441317.1"/>
    <property type="molecule type" value="Genomic_DNA"/>
</dbReference>
<accession>A0A820RTL6</accession>
<evidence type="ECO:0000313" key="2">
    <source>
        <dbReference type="EMBL" id="CAF4441317.1"/>
    </source>
</evidence>
<dbReference type="EMBL" id="CAJNRF010007318">
    <property type="protein sequence ID" value="CAF2090420.1"/>
    <property type="molecule type" value="Genomic_DNA"/>
</dbReference>
<sequence length="107" mass="13138">MILPTYYRNKIYTEEEKEKLWIEKLNKEERWVLGTKISIKDGTEQYYKTLKEAREKNIRLGYGEVKEWKTEQYEKEKEMLKIKEKPKPIKAEDILWDIHETTPNGWE</sequence>
<protein>
    <submittedName>
        <fullName evidence="2">Uncharacterized protein</fullName>
    </submittedName>
</protein>